<feature type="region of interest" description="Disordered" evidence="1">
    <location>
        <begin position="181"/>
        <end position="254"/>
    </location>
</feature>
<proteinExistence type="predicted"/>
<feature type="region of interest" description="Disordered" evidence="1">
    <location>
        <begin position="351"/>
        <end position="380"/>
    </location>
</feature>
<feature type="compositionally biased region" description="Polar residues" evidence="1">
    <location>
        <begin position="125"/>
        <end position="136"/>
    </location>
</feature>
<name>A0A0G4HCG8_9ALVE</name>
<feature type="compositionally biased region" description="Basic and acidic residues" evidence="1">
    <location>
        <begin position="198"/>
        <end position="212"/>
    </location>
</feature>
<evidence type="ECO:0000313" key="2">
    <source>
        <dbReference type="EMBL" id="CEM41725.1"/>
    </source>
</evidence>
<feature type="compositionally biased region" description="Basic and acidic residues" evidence="1">
    <location>
        <begin position="361"/>
        <end position="370"/>
    </location>
</feature>
<reference evidence="2" key="1">
    <citation type="submission" date="2014-11" db="EMBL/GenBank/DDBJ databases">
        <authorList>
            <person name="Otto D Thomas"/>
            <person name="Naeem Raeece"/>
        </authorList>
    </citation>
    <scope>NUCLEOTIDE SEQUENCE</scope>
</reference>
<sequence length="476" mass="52169">MRSCKEEDHMVVEDSSCASFVSVSSGREEDQEEAIPAEEDEESIRDLRGDLWALAVGPFLRTTEIVRLSLVSSEFSEIARSIESNEFVLPVIREDIHILHESPSASSTPSVAAAEDKWVLIKETTLPSSPEPNSSGAPTPSCPSDAPSSSSSSSSPSTPASPPGGEGDVLRALSSEEAMLEEVARGLSRVSGEDSQMTEEHSERPAQSRDTEKEEEVEEENEKEQQLSDGSPSVVVQEEEEKEKKPPARGRSSPFIGREFEALQRILSRWPKLRLPVFGDWWLCGVSSYSNNVELYVIHSKLNFTVRLAGNTNGWFDVRRGNKFFFTCWSSSFGRPCAPFSLPAHDDERAHALTPFSPGTERSKQKEKTDGSSPFSPALQSCTRQGSFVRKPSWRVTIHPYVEGLGETVIAVETAPPSRETVVLTPGSPLIRYRNSSGRLSVIWDGEAEQGFFADRAQAAGAGVDPVFELPFVSGT</sequence>
<accession>A0A0G4HCG8</accession>
<dbReference type="AlphaFoldDB" id="A0A0G4HCG8"/>
<dbReference type="EMBL" id="CDMZ01002296">
    <property type="protein sequence ID" value="CEM41725.1"/>
    <property type="molecule type" value="Genomic_DNA"/>
</dbReference>
<evidence type="ECO:0000256" key="1">
    <source>
        <dbReference type="SAM" id="MobiDB-lite"/>
    </source>
</evidence>
<dbReference type="VEuPathDB" id="CryptoDB:Cvel_26206"/>
<feature type="region of interest" description="Disordered" evidence="1">
    <location>
        <begin position="21"/>
        <end position="42"/>
    </location>
</feature>
<feature type="compositionally biased region" description="Polar residues" evidence="1">
    <location>
        <begin position="371"/>
        <end position="380"/>
    </location>
</feature>
<organism evidence="2">
    <name type="scientific">Chromera velia CCMP2878</name>
    <dbReference type="NCBI Taxonomy" id="1169474"/>
    <lineage>
        <taxon>Eukaryota</taxon>
        <taxon>Sar</taxon>
        <taxon>Alveolata</taxon>
        <taxon>Colpodellida</taxon>
        <taxon>Chromeraceae</taxon>
        <taxon>Chromera</taxon>
    </lineage>
</organism>
<feature type="compositionally biased region" description="Acidic residues" evidence="1">
    <location>
        <begin position="29"/>
        <end position="42"/>
    </location>
</feature>
<protein>
    <submittedName>
        <fullName evidence="2">Uncharacterized protein</fullName>
    </submittedName>
</protein>
<gene>
    <name evidence="2" type="ORF">Cvel_26206</name>
</gene>
<feature type="compositionally biased region" description="Low complexity" evidence="1">
    <location>
        <begin position="137"/>
        <end position="158"/>
    </location>
</feature>
<feature type="region of interest" description="Disordered" evidence="1">
    <location>
        <begin position="125"/>
        <end position="169"/>
    </location>
</feature>
<feature type="compositionally biased region" description="Acidic residues" evidence="1">
    <location>
        <begin position="213"/>
        <end position="222"/>
    </location>
</feature>